<dbReference type="SUPFAM" id="SSF54928">
    <property type="entry name" value="RNA-binding domain, RBD"/>
    <property type="match status" value="1"/>
</dbReference>
<dbReference type="KEGG" id="slb:AWJ20_4459"/>
<dbReference type="GO" id="GO:0005634">
    <property type="term" value="C:nucleus"/>
    <property type="evidence" value="ECO:0007669"/>
    <property type="project" value="EnsemblFungi"/>
</dbReference>
<dbReference type="AlphaFoldDB" id="A0A161HJM2"/>
<evidence type="ECO:0000256" key="3">
    <source>
        <dbReference type="ARBA" id="ARBA00022833"/>
    </source>
</evidence>
<dbReference type="InterPro" id="IPR034351">
    <property type="entry name" value="Nrp1_RRM"/>
</dbReference>
<feature type="domain" description="RanBP2-type" evidence="8">
    <location>
        <begin position="275"/>
        <end position="304"/>
    </location>
</feature>
<dbReference type="PROSITE" id="PS50199">
    <property type="entry name" value="ZF_RANBP2_2"/>
    <property type="match status" value="2"/>
</dbReference>
<dbReference type="GO" id="GO:0071502">
    <property type="term" value="P:cellular response to temperature stimulus"/>
    <property type="evidence" value="ECO:0007669"/>
    <property type="project" value="EnsemblFungi"/>
</dbReference>
<dbReference type="SUPFAM" id="SSF90209">
    <property type="entry name" value="Ran binding protein zinc finger-like"/>
    <property type="match status" value="2"/>
</dbReference>
<dbReference type="InterPro" id="IPR036443">
    <property type="entry name" value="Znf_RanBP2_sf"/>
</dbReference>
<dbReference type="Gene3D" id="3.30.420.10">
    <property type="entry name" value="Ribonuclease H-like superfamily/Ribonuclease H"/>
    <property type="match status" value="1"/>
</dbReference>
<evidence type="ECO:0000256" key="2">
    <source>
        <dbReference type="ARBA" id="ARBA00022771"/>
    </source>
</evidence>
<dbReference type="GO" id="GO:0031445">
    <property type="term" value="P:regulation of heterochromatin formation"/>
    <property type="evidence" value="ECO:0007669"/>
    <property type="project" value="EnsemblFungi"/>
</dbReference>
<dbReference type="PROSITE" id="PS50102">
    <property type="entry name" value="RRM"/>
    <property type="match status" value="1"/>
</dbReference>
<gene>
    <name evidence="9" type="primary">NRP1</name>
    <name evidence="9" type="ORF">AWJ20_4459</name>
</gene>
<dbReference type="Gene3D" id="4.10.1060.10">
    <property type="entry name" value="Zinc finger, RanBP2-type"/>
    <property type="match status" value="2"/>
</dbReference>
<dbReference type="PROSITE" id="PS01358">
    <property type="entry name" value="ZF_RANBP2_1"/>
    <property type="match status" value="2"/>
</dbReference>
<dbReference type="Pfam" id="PF00641">
    <property type="entry name" value="Zn_ribbon_RanBP"/>
    <property type="match status" value="2"/>
</dbReference>
<proteinExistence type="predicted"/>
<keyword evidence="3" id="KW-0862">Zinc</keyword>
<evidence type="ECO:0000256" key="1">
    <source>
        <dbReference type="ARBA" id="ARBA00022723"/>
    </source>
</evidence>
<keyword evidence="10" id="KW-1185">Reference proteome</keyword>
<dbReference type="SMART" id="SM00547">
    <property type="entry name" value="ZnF_RBZ"/>
    <property type="match status" value="2"/>
</dbReference>
<feature type="region of interest" description="Disordered" evidence="6">
    <location>
        <begin position="474"/>
        <end position="493"/>
    </location>
</feature>
<evidence type="ECO:0000256" key="6">
    <source>
        <dbReference type="SAM" id="MobiDB-lite"/>
    </source>
</evidence>
<evidence type="ECO:0000256" key="5">
    <source>
        <dbReference type="PROSITE-ProRule" id="PRU00322"/>
    </source>
</evidence>
<dbReference type="SMART" id="SM00360">
    <property type="entry name" value="RRM"/>
    <property type="match status" value="1"/>
</dbReference>
<feature type="compositionally biased region" description="Polar residues" evidence="6">
    <location>
        <begin position="480"/>
        <end position="493"/>
    </location>
</feature>
<feature type="region of interest" description="Disordered" evidence="6">
    <location>
        <begin position="305"/>
        <end position="327"/>
    </location>
</feature>
<dbReference type="InterPro" id="IPR036397">
    <property type="entry name" value="RNaseH_sf"/>
</dbReference>
<dbReference type="OrthoDB" id="448399at2759"/>
<feature type="compositionally biased region" description="Low complexity" evidence="6">
    <location>
        <begin position="350"/>
        <end position="377"/>
    </location>
</feature>
<feature type="region of interest" description="Disordered" evidence="6">
    <location>
        <begin position="503"/>
        <end position="527"/>
    </location>
</feature>
<dbReference type="CDD" id="cd12452">
    <property type="entry name" value="RRM_ARP_like"/>
    <property type="match status" value="1"/>
</dbReference>
<dbReference type="InterPro" id="IPR001876">
    <property type="entry name" value="Znf_RanBP2"/>
</dbReference>
<dbReference type="Gene3D" id="3.30.70.330">
    <property type="match status" value="1"/>
</dbReference>
<evidence type="ECO:0000313" key="10">
    <source>
        <dbReference type="Proteomes" id="UP000189580"/>
    </source>
</evidence>
<keyword evidence="4" id="KW-0694">RNA-binding</keyword>
<dbReference type="GO" id="GO:0003729">
    <property type="term" value="F:mRNA binding"/>
    <property type="evidence" value="ECO:0007669"/>
    <property type="project" value="TreeGrafter"/>
</dbReference>
<dbReference type="InterPro" id="IPR012677">
    <property type="entry name" value="Nucleotide-bd_a/b_plait_sf"/>
</dbReference>
<accession>A0A161HJM2</accession>
<evidence type="ECO:0000313" key="9">
    <source>
        <dbReference type="EMBL" id="ANB11638.1"/>
    </source>
</evidence>
<dbReference type="InterPro" id="IPR012337">
    <property type="entry name" value="RNaseH-like_sf"/>
</dbReference>
<evidence type="ECO:0000256" key="4">
    <source>
        <dbReference type="PROSITE-ProRule" id="PRU00176"/>
    </source>
</evidence>
<dbReference type="Proteomes" id="UP000189580">
    <property type="component" value="Chromosome c"/>
</dbReference>
<keyword evidence="1" id="KW-0479">Metal-binding</keyword>
<dbReference type="PANTHER" id="PTHR23111:SF40">
    <property type="entry name" value="RNA-BINDING PROTEIN INVOLVED IN HETEROCHROMATIN ASSEMBLY-RELATED"/>
    <property type="match status" value="1"/>
</dbReference>
<feature type="domain" description="RanBP2-type" evidence="8">
    <location>
        <begin position="439"/>
        <end position="470"/>
    </location>
</feature>
<dbReference type="GeneID" id="30036593"/>
<evidence type="ECO:0000259" key="8">
    <source>
        <dbReference type="PROSITE" id="PS50199"/>
    </source>
</evidence>
<dbReference type="GO" id="GO:0008270">
    <property type="term" value="F:zinc ion binding"/>
    <property type="evidence" value="ECO:0007669"/>
    <property type="project" value="UniProtKB-KW"/>
</dbReference>
<keyword evidence="2 5" id="KW-0863">Zinc-finger</keyword>
<dbReference type="FunFam" id="4.10.1060.10:FF:000024">
    <property type="entry name" value="RNA-binding protein"/>
    <property type="match status" value="1"/>
</dbReference>
<feature type="domain" description="RRM" evidence="7">
    <location>
        <begin position="176"/>
        <end position="254"/>
    </location>
</feature>
<name>A0A161HJM2_9ASCO</name>
<evidence type="ECO:0000259" key="7">
    <source>
        <dbReference type="PROSITE" id="PS50102"/>
    </source>
</evidence>
<dbReference type="GO" id="GO:0140453">
    <property type="term" value="C:protein aggregate center"/>
    <property type="evidence" value="ECO:0007669"/>
    <property type="project" value="EnsemblFungi"/>
</dbReference>
<protein>
    <submittedName>
        <fullName evidence="9">Nrp1p</fullName>
    </submittedName>
</protein>
<sequence length="527" mass="57835">MCTSLTTLTWDSVKNAPSFREGIMAFDNYLQETLISKGTDFAFVTLNGSDLRVQLAREAHDKGVILPPYLRHPKYFDLRSEYTRWQAHHPESIPYSAASISSIYVALDVMDAKSGNRSVVPSATESRRAIDAAHLSTQILRALIQKSQPSDQHPDVLTRPVDTAADLAAFINENSKVLHLSNLPHDTTQSELESWFTQYGGRPISFWTLRTPDPNRSVEAGFALFSSHEDAMASLSMNGRALNDRAIEISPSSNRVLERAQEILSPFPPSKNRPRPGDWTCPSCGFSNFQRRTACFRCSYPSPTQTSISSGSNVNHNRNNSSQSNIALYSGSSDYQQQVGMAQSLNPTVSSSTNAASASQQTLYQQQQQQTQPQSQQMHLMNHPQHLNHQVASNTMNNVNSTSRNYGVLNNNGATTGPNQIRSLPSGGNLTGIPSVPFRAGDWKCGADGCNYHNFAKNIYCLRCGAPRATAATTGGPVNPQHNRVPSYSKQPQFSANQYTQPLATTDTGYPQLRQASGPLPGVQPGW</sequence>
<dbReference type="EMBL" id="CP014500">
    <property type="protein sequence ID" value="ANB11638.1"/>
    <property type="molecule type" value="Genomic_DNA"/>
</dbReference>
<dbReference type="PANTHER" id="PTHR23111">
    <property type="entry name" value="ZINC FINGER PROTEIN"/>
    <property type="match status" value="1"/>
</dbReference>
<dbReference type="InterPro" id="IPR000504">
    <property type="entry name" value="RRM_dom"/>
</dbReference>
<dbReference type="SUPFAM" id="SSF53098">
    <property type="entry name" value="Ribonuclease H-like"/>
    <property type="match status" value="1"/>
</dbReference>
<reference evidence="9 10" key="1">
    <citation type="submission" date="2016-02" db="EMBL/GenBank/DDBJ databases">
        <title>Complete genome sequence and transcriptome regulation of the pentose utilising yeast Sugiyamaella lignohabitans.</title>
        <authorList>
            <person name="Bellasio M."/>
            <person name="Peymann A."/>
            <person name="Valli M."/>
            <person name="Sipitzky M."/>
            <person name="Graf A."/>
            <person name="Sauer M."/>
            <person name="Marx H."/>
            <person name="Mattanovich D."/>
        </authorList>
    </citation>
    <scope>NUCLEOTIDE SEQUENCE [LARGE SCALE GENOMIC DNA]</scope>
    <source>
        <strain evidence="9 10">CBS 10342</strain>
    </source>
</reference>
<feature type="region of interest" description="Disordered" evidence="6">
    <location>
        <begin position="344"/>
        <end position="378"/>
    </location>
</feature>
<dbReference type="InterPro" id="IPR035979">
    <property type="entry name" value="RBD_domain_sf"/>
</dbReference>
<organism evidence="9 10">
    <name type="scientific">Sugiyamaella lignohabitans</name>
    <dbReference type="NCBI Taxonomy" id="796027"/>
    <lineage>
        <taxon>Eukaryota</taxon>
        <taxon>Fungi</taxon>
        <taxon>Dikarya</taxon>
        <taxon>Ascomycota</taxon>
        <taxon>Saccharomycotina</taxon>
        <taxon>Dipodascomycetes</taxon>
        <taxon>Dipodascales</taxon>
        <taxon>Trichomonascaceae</taxon>
        <taxon>Sugiyamaella</taxon>
    </lineage>
</organism>
<dbReference type="Pfam" id="PF00076">
    <property type="entry name" value="RRM_1"/>
    <property type="match status" value="1"/>
</dbReference>
<dbReference type="RefSeq" id="XP_018734115.1">
    <property type="nucleotide sequence ID" value="XM_018881530.1"/>
</dbReference>